<protein>
    <submittedName>
        <fullName evidence="1">Uncharacterized protein</fullName>
    </submittedName>
</protein>
<dbReference type="AlphaFoldDB" id="A0A094YNY3"/>
<accession>A0A094YNY3</accession>
<organism evidence="1 2">
    <name type="scientific">Acetobacter tropicalis</name>
    <dbReference type="NCBI Taxonomy" id="104102"/>
    <lineage>
        <taxon>Bacteria</taxon>
        <taxon>Pseudomonadati</taxon>
        <taxon>Pseudomonadota</taxon>
        <taxon>Alphaproteobacteria</taxon>
        <taxon>Acetobacterales</taxon>
        <taxon>Acetobacteraceae</taxon>
        <taxon>Acetobacter</taxon>
    </lineage>
</organism>
<proteinExistence type="predicted"/>
<evidence type="ECO:0000313" key="2">
    <source>
        <dbReference type="Proteomes" id="UP000029448"/>
    </source>
</evidence>
<dbReference type="STRING" id="104102.AtDm6_2325"/>
<gene>
    <name evidence="1" type="ORF">AtDm6_2325</name>
</gene>
<sequence>MAFKKHYASRPANGHGRATGSLIAKGVAEVQVSILAFASRSCRTGGL</sequence>
<dbReference type="Proteomes" id="UP000029448">
    <property type="component" value="Unassembled WGS sequence"/>
</dbReference>
<evidence type="ECO:0000313" key="1">
    <source>
        <dbReference type="EMBL" id="KGB22314.1"/>
    </source>
</evidence>
<keyword evidence="2" id="KW-1185">Reference proteome</keyword>
<comment type="caution">
    <text evidence="1">The sequence shown here is derived from an EMBL/GenBank/DDBJ whole genome shotgun (WGS) entry which is preliminary data.</text>
</comment>
<dbReference type="EMBL" id="JOKM01000079">
    <property type="protein sequence ID" value="KGB22314.1"/>
    <property type="molecule type" value="Genomic_DNA"/>
</dbReference>
<name>A0A094YNY3_9PROT</name>
<dbReference type="PATRIC" id="fig|104102.7.peg.2301"/>
<reference evidence="1 2" key="1">
    <citation type="submission" date="2014-06" db="EMBL/GenBank/DDBJ databases">
        <title>Functional and comparative genomic analyses of the Drosophila gut microbiota identify candidate symbiosis factors.</title>
        <authorList>
            <person name="Newell P.D."/>
            <person name="Chaston J.M."/>
            <person name="Douglas A.E."/>
        </authorList>
    </citation>
    <scope>NUCLEOTIDE SEQUENCE [LARGE SCALE GENOMIC DNA]</scope>
    <source>
        <strain evidence="1 2">DmCS_006</strain>
    </source>
</reference>